<gene>
    <name evidence="2" type="ORF">AB2L28_14100</name>
</gene>
<dbReference type="PROSITE" id="PS01125">
    <property type="entry name" value="ROK"/>
    <property type="match status" value="1"/>
</dbReference>
<organism evidence="2 3">
    <name type="scientific">Kineococcus mangrovi</name>
    <dbReference type="NCBI Taxonomy" id="1660183"/>
    <lineage>
        <taxon>Bacteria</taxon>
        <taxon>Bacillati</taxon>
        <taxon>Actinomycetota</taxon>
        <taxon>Actinomycetes</taxon>
        <taxon>Kineosporiales</taxon>
        <taxon>Kineosporiaceae</taxon>
        <taxon>Kineococcus</taxon>
    </lineage>
</organism>
<evidence type="ECO:0000313" key="2">
    <source>
        <dbReference type="EMBL" id="MEZ0493368.1"/>
    </source>
</evidence>
<reference evidence="2 3" key="1">
    <citation type="submission" date="2024-07" db="EMBL/GenBank/DDBJ databases">
        <authorList>
            <person name="Thanompreechachai J."/>
            <person name="Duangmal K."/>
        </authorList>
    </citation>
    <scope>NUCLEOTIDE SEQUENCE [LARGE SCALE GENOMIC DNA]</scope>
    <source>
        <strain evidence="2 3">TBRC 1896</strain>
    </source>
</reference>
<proteinExistence type="inferred from homology"/>
<dbReference type="InterPro" id="IPR036388">
    <property type="entry name" value="WH-like_DNA-bd_sf"/>
</dbReference>
<dbReference type="SUPFAM" id="SSF53067">
    <property type="entry name" value="Actin-like ATPase domain"/>
    <property type="match status" value="1"/>
</dbReference>
<dbReference type="InterPro" id="IPR036390">
    <property type="entry name" value="WH_DNA-bd_sf"/>
</dbReference>
<dbReference type="PANTHER" id="PTHR18964:SF149">
    <property type="entry name" value="BIFUNCTIONAL UDP-N-ACETYLGLUCOSAMINE 2-EPIMERASE_N-ACETYLMANNOSAMINE KINASE"/>
    <property type="match status" value="1"/>
</dbReference>
<dbReference type="Pfam" id="PF13412">
    <property type="entry name" value="HTH_24"/>
    <property type="match status" value="1"/>
</dbReference>
<dbReference type="EMBL" id="JBGGTQ010000006">
    <property type="protein sequence ID" value="MEZ0493368.1"/>
    <property type="molecule type" value="Genomic_DNA"/>
</dbReference>
<dbReference type="Proteomes" id="UP001566476">
    <property type="component" value="Unassembled WGS sequence"/>
</dbReference>
<keyword evidence="3" id="KW-1185">Reference proteome</keyword>
<dbReference type="InterPro" id="IPR000600">
    <property type="entry name" value="ROK"/>
</dbReference>
<dbReference type="InterPro" id="IPR011991">
    <property type="entry name" value="ArsR-like_HTH"/>
</dbReference>
<dbReference type="RefSeq" id="WP_370719613.1">
    <property type="nucleotide sequence ID" value="NZ_JBGGTQ010000006.1"/>
</dbReference>
<dbReference type="InterPro" id="IPR049874">
    <property type="entry name" value="ROK_cs"/>
</dbReference>
<comment type="similarity">
    <text evidence="1">Belongs to the ROK (NagC/XylR) family.</text>
</comment>
<dbReference type="Gene3D" id="1.10.10.10">
    <property type="entry name" value="Winged helix-like DNA-binding domain superfamily/Winged helix DNA-binding domain"/>
    <property type="match status" value="1"/>
</dbReference>
<protein>
    <submittedName>
        <fullName evidence="2">ROK family transcriptional regulator</fullName>
    </submittedName>
</protein>
<evidence type="ECO:0000256" key="1">
    <source>
        <dbReference type="ARBA" id="ARBA00006479"/>
    </source>
</evidence>
<dbReference type="InterPro" id="IPR043129">
    <property type="entry name" value="ATPase_NBD"/>
</dbReference>
<dbReference type="Pfam" id="PF00480">
    <property type="entry name" value="ROK"/>
    <property type="match status" value="1"/>
</dbReference>
<sequence>MNDAAPRRLKGRTSAETRSAVLDLIRAGEGISRAELALASSLTEATISKIVRQLLDEGIIIEAGRGRSTGGKRPTLLTLNTGRLYALGVALDRWSTVLVLCGLNGSVVDRTVAAGSGSQSPRRVVSRAAGHVRTLLQRNGVDPSDVVGLGVATSGRRRGPDGWGVDAAIADVWDTFDTASELEARTGIRVVMENDANCAALGSFWTGTDARRDFMTVYMSTGIGAGIVLGGSLYRGASGNAGEIGHVVVDPEGAECWCGGRGCLETVGPPRGVVRTVAADPVLSRRFLPGGPAQDRGASEPFGQIARAYRAGDGAAEELIENAAQQVATVVLGLVNTLDLDEVRLAGPGFATLGEVYVRAVRERLAASAVSRGLHDVVVELGEVGPDVTAIGAASLVLHSSLTPHYAARL</sequence>
<name>A0ABV4I3V6_9ACTN</name>
<dbReference type="SUPFAM" id="SSF46785">
    <property type="entry name" value="Winged helix' DNA-binding domain"/>
    <property type="match status" value="1"/>
</dbReference>
<comment type="caution">
    <text evidence="2">The sequence shown here is derived from an EMBL/GenBank/DDBJ whole genome shotgun (WGS) entry which is preliminary data.</text>
</comment>
<dbReference type="PANTHER" id="PTHR18964">
    <property type="entry name" value="ROK (REPRESSOR, ORF, KINASE) FAMILY"/>
    <property type="match status" value="1"/>
</dbReference>
<dbReference type="CDD" id="cd00090">
    <property type="entry name" value="HTH_ARSR"/>
    <property type="match status" value="1"/>
</dbReference>
<evidence type="ECO:0000313" key="3">
    <source>
        <dbReference type="Proteomes" id="UP001566476"/>
    </source>
</evidence>
<dbReference type="Gene3D" id="3.30.420.40">
    <property type="match status" value="2"/>
</dbReference>
<accession>A0ABV4I3V6</accession>